<evidence type="ECO:0000256" key="1">
    <source>
        <dbReference type="SAM" id="MobiDB-lite"/>
    </source>
</evidence>
<proteinExistence type="predicted"/>
<protein>
    <recommendedName>
        <fullName evidence="4">DUF736 domain-containing protein</fullName>
    </recommendedName>
</protein>
<accession>A0A7V8NVL9</accession>
<dbReference type="EMBL" id="JACDQQ010002420">
    <property type="protein sequence ID" value="MBA0088267.1"/>
    <property type="molecule type" value="Genomic_DNA"/>
</dbReference>
<feature type="compositionally biased region" description="Basic and acidic residues" evidence="1">
    <location>
        <begin position="69"/>
        <end position="78"/>
    </location>
</feature>
<evidence type="ECO:0000313" key="2">
    <source>
        <dbReference type="EMBL" id="MBA0088267.1"/>
    </source>
</evidence>
<gene>
    <name evidence="2" type="ORF">HRJ53_25060</name>
</gene>
<evidence type="ECO:0008006" key="4">
    <source>
        <dbReference type="Google" id="ProtNLM"/>
    </source>
</evidence>
<feature type="region of interest" description="Disordered" evidence="1">
    <location>
        <begin position="69"/>
        <end position="92"/>
    </location>
</feature>
<name>A0A7V8NVL9_9BACT</name>
<keyword evidence="3" id="KW-1185">Reference proteome</keyword>
<dbReference type="AlphaFoldDB" id="A0A7V8NVL9"/>
<comment type="caution">
    <text evidence="2">The sequence shown here is derived from an EMBL/GenBank/DDBJ whole genome shotgun (WGS) entry which is preliminary data.</text>
</comment>
<organism evidence="2 3">
    <name type="scientific">Candidatus Acidiferrum panamense</name>
    <dbReference type="NCBI Taxonomy" id="2741543"/>
    <lineage>
        <taxon>Bacteria</taxon>
        <taxon>Pseudomonadati</taxon>
        <taxon>Acidobacteriota</taxon>
        <taxon>Terriglobia</taxon>
        <taxon>Candidatus Acidiferrales</taxon>
        <taxon>Candidatus Acidiferrum</taxon>
    </lineage>
</organism>
<reference evidence="2" key="1">
    <citation type="submission" date="2020-06" db="EMBL/GenBank/DDBJ databases">
        <title>Legume-microbial interactions unlock mineral nutrients during tropical forest succession.</title>
        <authorList>
            <person name="Epihov D.Z."/>
        </authorList>
    </citation>
    <scope>NUCLEOTIDE SEQUENCE [LARGE SCALE GENOMIC DNA]</scope>
    <source>
        <strain evidence="2">Pan2503</strain>
    </source>
</reference>
<evidence type="ECO:0000313" key="3">
    <source>
        <dbReference type="Proteomes" id="UP000567293"/>
    </source>
</evidence>
<sequence>MQNRVNTVQPKDNNGALFHNIRKAKETHPDYTGEAMIGGVEYRISGWARESKGGVKYLSLAFTRKDQVGQFRRADKAPVTRQPGEDDEKLPF</sequence>
<dbReference type="Proteomes" id="UP000567293">
    <property type="component" value="Unassembled WGS sequence"/>
</dbReference>